<sequence>MSTLTDLQYHLHRAIPITQTMGIQVSRLDESGLELFAPLALHLNDKQTAFGGSLASIMTVTGWALTHALLQRVSASANILVYKTEIAYLQPVTTDIRAWCQLPDKAVVEPFLAQFFQRGKARWTLQVQVFNGEQVAVELVGNYLALKTGV</sequence>
<reference evidence="2 3" key="1">
    <citation type="submission" date="2011-11" db="EMBL/GenBank/DDBJ databases">
        <title>Improved High-Quality Draft sequence of Beggiatoa alba B18lD.</title>
        <authorList>
            <consortium name="US DOE Joint Genome Institute"/>
            <person name="Lucas S."/>
            <person name="Han J."/>
            <person name="Lapidus A."/>
            <person name="Cheng J.-F."/>
            <person name="Goodwin L."/>
            <person name="Pitluck S."/>
            <person name="Peters L."/>
            <person name="Mikhailova N."/>
            <person name="Held B."/>
            <person name="Detter J.C."/>
            <person name="Han C."/>
            <person name="Tapia R."/>
            <person name="Land M."/>
            <person name="Hauser L."/>
            <person name="Kyrpides N."/>
            <person name="Ivanova N."/>
            <person name="Pagani I."/>
            <person name="Samuel K."/>
            <person name="Teske A."/>
            <person name="Mueller J."/>
            <person name="Woyke T."/>
        </authorList>
    </citation>
    <scope>NUCLEOTIDE SEQUENCE [LARGE SCALE GENOMIC DNA]</scope>
    <source>
        <strain evidence="2 3">B18LD</strain>
    </source>
</reference>
<dbReference type="InterPro" id="IPR029069">
    <property type="entry name" value="HotDog_dom_sf"/>
</dbReference>
<dbReference type="NCBIfam" id="TIGR02447">
    <property type="entry name" value="yiiD_Cterm"/>
    <property type="match status" value="1"/>
</dbReference>
<organism evidence="2 3">
    <name type="scientific">Beggiatoa alba B18LD</name>
    <dbReference type="NCBI Taxonomy" id="395493"/>
    <lineage>
        <taxon>Bacteria</taxon>
        <taxon>Pseudomonadati</taxon>
        <taxon>Pseudomonadota</taxon>
        <taxon>Gammaproteobacteria</taxon>
        <taxon>Thiotrichales</taxon>
        <taxon>Thiotrichaceae</taxon>
        <taxon>Beggiatoa</taxon>
    </lineage>
</organism>
<protein>
    <submittedName>
        <fullName evidence="2">Thioesterase-like protein</fullName>
    </submittedName>
</protein>
<proteinExistence type="predicted"/>
<gene>
    <name evidence="2" type="ORF">BegalDRAFT_1372</name>
</gene>
<evidence type="ECO:0000313" key="2">
    <source>
        <dbReference type="EMBL" id="EIJ42266.1"/>
    </source>
</evidence>
<keyword evidence="3" id="KW-1185">Reference proteome</keyword>
<dbReference type="OrthoDB" id="572024at2"/>
<dbReference type="Proteomes" id="UP000005744">
    <property type="component" value="Unassembled WGS sequence"/>
</dbReference>
<dbReference type="RefSeq" id="WP_002685061.1">
    <property type="nucleotide sequence ID" value="NZ_JH600070.1"/>
</dbReference>
<accession>I3CF73</accession>
<dbReference type="STRING" id="395493.BegalDRAFT_1372"/>
<dbReference type="Pfam" id="PF09500">
    <property type="entry name" value="YiiD_C"/>
    <property type="match status" value="1"/>
</dbReference>
<dbReference type="SUPFAM" id="SSF54637">
    <property type="entry name" value="Thioesterase/thiol ester dehydrase-isomerase"/>
    <property type="match status" value="1"/>
</dbReference>
<dbReference type="InterPro" id="IPR012660">
    <property type="entry name" value="YiiD_C"/>
</dbReference>
<feature type="domain" description="Thioesterase putative" evidence="1">
    <location>
        <begin position="5"/>
        <end position="146"/>
    </location>
</feature>
<dbReference type="AlphaFoldDB" id="I3CF73"/>
<dbReference type="HOGENOM" id="CLU_112070_0_1_6"/>
<name>I3CF73_9GAMM</name>
<evidence type="ECO:0000259" key="1">
    <source>
        <dbReference type="Pfam" id="PF09500"/>
    </source>
</evidence>
<dbReference type="EMBL" id="JH600070">
    <property type="protein sequence ID" value="EIJ42266.1"/>
    <property type="molecule type" value="Genomic_DNA"/>
</dbReference>
<dbReference type="eggNOG" id="COG2050">
    <property type="taxonomic scope" value="Bacteria"/>
</dbReference>
<evidence type="ECO:0000313" key="3">
    <source>
        <dbReference type="Proteomes" id="UP000005744"/>
    </source>
</evidence>
<dbReference type="Gene3D" id="3.10.129.10">
    <property type="entry name" value="Hotdog Thioesterase"/>
    <property type="match status" value="1"/>
</dbReference>